<accession>A0A1E8CMP0</accession>
<dbReference type="Gene3D" id="3.30.300.20">
    <property type="match status" value="1"/>
</dbReference>
<dbReference type="PANTHER" id="PTHR33515">
    <property type="entry name" value="RIBOSOME-BINDING FACTOR A, CHLOROPLASTIC-RELATED"/>
    <property type="match status" value="1"/>
</dbReference>
<dbReference type="PANTHER" id="PTHR33515:SF1">
    <property type="entry name" value="RIBOSOME-BINDING FACTOR A, CHLOROPLASTIC-RELATED"/>
    <property type="match status" value="1"/>
</dbReference>
<comment type="similarity">
    <text evidence="2">Belongs to the RbfA family.</text>
</comment>
<gene>
    <name evidence="2" type="primary">rbfA</name>
    <name evidence="4" type="ORF">PHACT_11400</name>
</gene>
<comment type="function">
    <text evidence="2">One of several proteins that assist in the late maturation steps of the functional core of the 30S ribosomal subunit. Associates with free 30S ribosomal subunits (but not with 30S subunits that are part of 70S ribosomes or polysomes). Required for efficient processing of 16S rRNA. May interact with the 5'-terminal helix region of 16S rRNA.</text>
</comment>
<dbReference type="InterPro" id="IPR023799">
    <property type="entry name" value="RbfA_dom_sf"/>
</dbReference>
<comment type="subunit">
    <text evidence="2">Monomer. Binds 30S ribosomal subunits, but not 50S ribosomal subunits or 70S ribosomes.</text>
</comment>
<dbReference type="Proteomes" id="UP000175669">
    <property type="component" value="Unassembled WGS sequence"/>
</dbReference>
<evidence type="ECO:0000313" key="4">
    <source>
        <dbReference type="EMBL" id="OFE13663.1"/>
    </source>
</evidence>
<keyword evidence="1 2" id="KW-0690">Ribosome biogenesis</keyword>
<dbReference type="SUPFAM" id="SSF89919">
    <property type="entry name" value="Ribosome-binding factor A, RbfA"/>
    <property type="match status" value="1"/>
</dbReference>
<dbReference type="GO" id="GO:0005829">
    <property type="term" value="C:cytosol"/>
    <property type="evidence" value="ECO:0007669"/>
    <property type="project" value="TreeGrafter"/>
</dbReference>
<keyword evidence="5" id="KW-1185">Reference proteome</keyword>
<reference evidence="5" key="1">
    <citation type="submission" date="2016-07" db="EMBL/GenBank/DDBJ databases">
        <authorList>
            <person name="Florea S."/>
            <person name="Webb J.S."/>
            <person name="Jaromczyk J."/>
            <person name="Schardl C.L."/>
        </authorList>
    </citation>
    <scope>NUCLEOTIDE SEQUENCE [LARGE SCALE GENOMIC DNA]</scope>
    <source>
        <strain evidence="5">KCTC 42131</strain>
    </source>
</reference>
<sequence>MNKPSPRAQRVADQIQRILADLIRREIRDPRVGMVSVTGVNVSRDFAYANVFVTVLSSGLVQDGFGSQLKDMGELDRREIDDSLAALNKAAGYLRSLLGKELSLRTTPALKFQYDDSIARGSYLSTLIDKALAEDSTHDHLPDAGDESGADDTGSDKPETRD</sequence>
<dbReference type="EMBL" id="MASR01000001">
    <property type="protein sequence ID" value="OFE13663.1"/>
    <property type="molecule type" value="Genomic_DNA"/>
</dbReference>
<dbReference type="NCBIfam" id="TIGR00082">
    <property type="entry name" value="rbfA"/>
    <property type="match status" value="1"/>
</dbReference>
<evidence type="ECO:0000313" key="5">
    <source>
        <dbReference type="Proteomes" id="UP000175669"/>
    </source>
</evidence>
<feature type="region of interest" description="Disordered" evidence="3">
    <location>
        <begin position="137"/>
        <end position="162"/>
    </location>
</feature>
<evidence type="ECO:0000256" key="3">
    <source>
        <dbReference type="SAM" id="MobiDB-lite"/>
    </source>
</evidence>
<dbReference type="AlphaFoldDB" id="A0A1E8CMP0"/>
<name>A0A1E8CMP0_9GAMM</name>
<comment type="caution">
    <text evidence="4">The sequence shown here is derived from an EMBL/GenBank/DDBJ whole genome shotgun (WGS) entry which is preliminary data.</text>
</comment>
<dbReference type="OrthoDB" id="307788at2"/>
<dbReference type="STRING" id="1524254.PHACT_11400"/>
<evidence type="ECO:0000256" key="2">
    <source>
        <dbReference type="HAMAP-Rule" id="MF_00003"/>
    </source>
</evidence>
<keyword evidence="2" id="KW-0963">Cytoplasm</keyword>
<dbReference type="RefSeq" id="WP_070117880.1">
    <property type="nucleotide sequence ID" value="NZ_MASR01000001.1"/>
</dbReference>
<dbReference type="HAMAP" id="MF_00003">
    <property type="entry name" value="RbfA"/>
    <property type="match status" value="1"/>
</dbReference>
<comment type="subcellular location">
    <subcellularLocation>
        <location evidence="2">Cytoplasm</location>
    </subcellularLocation>
</comment>
<dbReference type="InterPro" id="IPR015946">
    <property type="entry name" value="KH_dom-like_a/b"/>
</dbReference>
<dbReference type="InterPro" id="IPR020053">
    <property type="entry name" value="Ribosome-bd_factorA_CS"/>
</dbReference>
<evidence type="ECO:0000256" key="1">
    <source>
        <dbReference type="ARBA" id="ARBA00022517"/>
    </source>
</evidence>
<proteinExistence type="inferred from homology"/>
<dbReference type="GO" id="GO:0043024">
    <property type="term" value="F:ribosomal small subunit binding"/>
    <property type="evidence" value="ECO:0007669"/>
    <property type="project" value="TreeGrafter"/>
</dbReference>
<dbReference type="GO" id="GO:0030490">
    <property type="term" value="P:maturation of SSU-rRNA"/>
    <property type="evidence" value="ECO:0007669"/>
    <property type="project" value="UniProtKB-UniRule"/>
</dbReference>
<dbReference type="InterPro" id="IPR000238">
    <property type="entry name" value="RbfA"/>
</dbReference>
<protein>
    <recommendedName>
        <fullName evidence="2">Ribosome-binding factor A</fullName>
    </recommendedName>
</protein>
<dbReference type="PROSITE" id="PS01319">
    <property type="entry name" value="RBFA"/>
    <property type="match status" value="1"/>
</dbReference>
<dbReference type="Pfam" id="PF02033">
    <property type="entry name" value="RBFA"/>
    <property type="match status" value="1"/>
</dbReference>
<organism evidence="4 5">
    <name type="scientific">Pseudohongiella acticola</name>
    <dbReference type="NCBI Taxonomy" id="1524254"/>
    <lineage>
        <taxon>Bacteria</taxon>
        <taxon>Pseudomonadati</taxon>
        <taxon>Pseudomonadota</taxon>
        <taxon>Gammaproteobacteria</taxon>
        <taxon>Pseudomonadales</taxon>
        <taxon>Pseudohongiellaceae</taxon>
        <taxon>Pseudohongiella</taxon>
    </lineage>
</organism>